<dbReference type="SMART" id="SM00184">
    <property type="entry name" value="RING"/>
    <property type="match status" value="1"/>
</dbReference>
<evidence type="ECO:0000256" key="4">
    <source>
        <dbReference type="ARBA" id="ARBA00023015"/>
    </source>
</evidence>
<dbReference type="PANTHER" id="PTHR46077:SF1">
    <property type="entry name" value="TOP1 BINDING ARGININE_SERINE RICH PROTEIN, E3 UBIQUITIN LIGASE"/>
    <property type="match status" value="1"/>
</dbReference>
<keyword evidence="6" id="KW-0862">Zinc</keyword>
<dbReference type="EMBL" id="ML977585">
    <property type="protein sequence ID" value="KAF2001071.1"/>
    <property type="molecule type" value="Genomic_DNA"/>
</dbReference>
<name>A0A6A5WLN5_9PLEO</name>
<evidence type="ECO:0000256" key="5">
    <source>
        <dbReference type="ARBA" id="ARBA00023163"/>
    </source>
</evidence>
<evidence type="ECO:0000313" key="10">
    <source>
        <dbReference type="Proteomes" id="UP000799779"/>
    </source>
</evidence>
<dbReference type="GO" id="GO:0061630">
    <property type="term" value="F:ubiquitin protein ligase activity"/>
    <property type="evidence" value="ECO:0007669"/>
    <property type="project" value="UniProtKB-EC"/>
</dbReference>
<dbReference type="OrthoDB" id="21204at2759"/>
<feature type="domain" description="RING-type" evidence="8">
    <location>
        <begin position="13"/>
        <end position="53"/>
    </location>
</feature>
<accession>A0A6A5WLN5</accession>
<keyword evidence="3" id="KW-0808">Transferase</keyword>
<evidence type="ECO:0000256" key="1">
    <source>
        <dbReference type="ARBA" id="ARBA00000900"/>
    </source>
</evidence>
<dbReference type="GO" id="GO:0006513">
    <property type="term" value="P:protein monoubiquitination"/>
    <property type="evidence" value="ECO:0007669"/>
    <property type="project" value="TreeGrafter"/>
</dbReference>
<keyword evidence="10" id="KW-1185">Reference proteome</keyword>
<feature type="region of interest" description="Disordered" evidence="7">
    <location>
        <begin position="267"/>
        <end position="319"/>
    </location>
</feature>
<dbReference type="PANTHER" id="PTHR46077">
    <property type="entry name" value="E3 UBIQUITIN-PROTEIN LIGASE TOPORS"/>
    <property type="match status" value="1"/>
</dbReference>
<dbReference type="GO" id="GO:0008270">
    <property type="term" value="F:zinc ion binding"/>
    <property type="evidence" value="ECO:0007669"/>
    <property type="project" value="UniProtKB-KW"/>
</dbReference>
<dbReference type="InterPro" id="IPR013083">
    <property type="entry name" value="Znf_RING/FYVE/PHD"/>
</dbReference>
<feature type="compositionally biased region" description="Polar residues" evidence="7">
    <location>
        <begin position="310"/>
        <end position="319"/>
    </location>
</feature>
<dbReference type="PROSITE" id="PS50089">
    <property type="entry name" value="ZF_RING_2"/>
    <property type="match status" value="1"/>
</dbReference>
<dbReference type="Pfam" id="PF13639">
    <property type="entry name" value="zf-RING_2"/>
    <property type="match status" value="1"/>
</dbReference>
<dbReference type="EC" id="2.3.2.27" evidence="2"/>
<sequence>METRRKNESQDACVICLENVSERAITVPCNHYTFDFLCIASWLQERSTCPLCKVEVTAVQYDWRSPSDFKTYTVPATHPPRDAPARTTTQHPHRNYRYPLPRRPRLNRRPYASPNPDLALLRRRHVYRQKLYSLHVGSNRISRYQNLTPEMISTSPDLQSRAKTWIRRELRAFRFLYSDVESVPAAGAATTSHNAEFLLSYIVSIVKTVDIKASSGHAEDLLREFLGRENARLFLHELHAWLRSPYTKLEDWDRHVQYSERLPEVFDEEGRPIRGGKANTWPSRSRSPGPDGRTGHGEGDALRRHVPDCGSTQSFSGPQ</sequence>
<evidence type="ECO:0000313" key="9">
    <source>
        <dbReference type="EMBL" id="KAF2001071.1"/>
    </source>
</evidence>
<evidence type="ECO:0000256" key="3">
    <source>
        <dbReference type="ARBA" id="ARBA00022679"/>
    </source>
</evidence>
<organism evidence="9 10">
    <name type="scientific">Amniculicola lignicola CBS 123094</name>
    <dbReference type="NCBI Taxonomy" id="1392246"/>
    <lineage>
        <taxon>Eukaryota</taxon>
        <taxon>Fungi</taxon>
        <taxon>Dikarya</taxon>
        <taxon>Ascomycota</taxon>
        <taxon>Pezizomycotina</taxon>
        <taxon>Dothideomycetes</taxon>
        <taxon>Pleosporomycetidae</taxon>
        <taxon>Pleosporales</taxon>
        <taxon>Amniculicolaceae</taxon>
        <taxon>Amniculicola</taxon>
    </lineage>
</organism>
<evidence type="ECO:0000256" key="2">
    <source>
        <dbReference type="ARBA" id="ARBA00012483"/>
    </source>
</evidence>
<reference evidence="9" key="1">
    <citation type="journal article" date="2020" name="Stud. Mycol.">
        <title>101 Dothideomycetes genomes: a test case for predicting lifestyles and emergence of pathogens.</title>
        <authorList>
            <person name="Haridas S."/>
            <person name="Albert R."/>
            <person name="Binder M."/>
            <person name="Bloem J."/>
            <person name="Labutti K."/>
            <person name="Salamov A."/>
            <person name="Andreopoulos B."/>
            <person name="Baker S."/>
            <person name="Barry K."/>
            <person name="Bills G."/>
            <person name="Bluhm B."/>
            <person name="Cannon C."/>
            <person name="Castanera R."/>
            <person name="Culley D."/>
            <person name="Daum C."/>
            <person name="Ezra D."/>
            <person name="Gonzalez J."/>
            <person name="Henrissat B."/>
            <person name="Kuo A."/>
            <person name="Liang C."/>
            <person name="Lipzen A."/>
            <person name="Lutzoni F."/>
            <person name="Magnuson J."/>
            <person name="Mondo S."/>
            <person name="Nolan M."/>
            <person name="Ohm R."/>
            <person name="Pangilinan J."/>
            <person name="Park H.-J."/>
            <person name="Ramirez L."/>
            <person name="Alfaro M."/>
            <person name="Sun H."/>
            <person name="Tritt A."/>
            <person name="Yoshinaga Y."/>
            <person name="Zwiers L.-H."/>
            <person name="Turgeon B."/>
            <person name="Goodwin S."/>
            <person name="Spatafora J."/>
            <person name="Crous P."/>
            <person name="Grigoriev I."/>
        </authorList>
    </citation>
    <scope>NUCLEOTIDE SEQUENCE</scope>
    <source>
        <strain evidence="9">CBS 123094</strain>
    </source>
</reference>
<keyword evidence="6" id="KW-0863">Zinc-finger</keyword>
<evidence type="ECO:0000256" key="7">
    <source>
        <dbReference type="SAM" id="MobiDB-lite"/>
    </source>
</evidence>
<comment type="catalytic activity">
    <reaction evidence="1">
        <text>S-ubiquitinyl-[E2 ubiquitin-conjugating enzyme]-L-cysteine + [acceptor protein]-L-lysine = [E2 ubiquitin-conjugating enzyme]-L-cysteine + N(6)-ubiquitinyl-[acceptor protein]-L-lysine.</text>
        <dbReference type="EC" id="2.3.2.27"/>
    </reaction>
</comment>
<proteinExistence type="predicted"/>
<dbReference type="Proteomes" id="UP000799779">
    <property type="component" value="Unassembled WGS sequence"/>
</dbReference>
<dbReference type="Gene3D" id="3.30.40.10">
    <property type="entry name" value="Zinc/RING finger domain, C3HC4 (zinc finger)"/>
    <property type="match status" value="1"/>
</dbReference>
<protein>
    <recommendedName>
        <fullName evidence="2">RING-type E3 ubiquitin transferase</fullName>
        <ecNumber evidence="2">2.3.2.27</ecNumber>
    </recommendedName>
</protein>
<keyword evidence="5" id="KW-0804">Transcription</keyword>
<feature type="compositionally biased region" description="Basic residues" evidence="7">
    <location>
        <begin position="91"/>
        <end position="108"/>
    </location>
</feature>
<keyword evidence="4" id="KW-0805">Transcription regulation</keyword>
<keyword evidence="6" id="KW-0479">Metal-binding</keyword>
<feature type="compositionally biased region" description="Basic and acidic residues" evidence="7">
    <location>
        <begin position="293"/>
        <end position="307"/>
    </location>
</feature>
<dbReference type="GO" id="GO:0000209">
    <property type="term" value="P:protein polyubiquitination"/>
    <property type="evidence" value="ECO:0007669"/>
    <property type="project" value="TreeGrafter"/>
</dbReference>
<dbReference type="AlphaFoldDB" id="A0A6A5WLN5"/>
<gene>
    <name evidence="9" type="ORF">P154DRAFT_464919</name>
</gene>
<dbReference type="InterPro" id="IPR001841">
    <property type="entry name" value="Znf_RING"/>
</dbReference>
<dbReference type="SUPFAM" id="SSF57850">
    <property type="entry name" value="RING/U-box"/>
    <property type="match status" value="1"/>
</dbReference>
<feature type="region of interest" description="Disordered" evidence="7">
    <location>
        <begin position="72"/>
        <end position="111"/>
    </location>
</feature>
<evidence type="ECO:0000256" key="6">
    <source>
        <dbReference type="PROSITE-ProRule" id="PRU00175"/>
    </source>
</evidence>
<evidence type="ECO:0000259" key="8">
    <source>
        <dbReference type="PROSITE" id="PS50089"/>
    </source>
</evidence>